<evidence type="ECO:0000256" key="5">
    <source>
        <dbReference type="ARBA" id="ARBA00023098"/>
    </source>
</evidence>
<evidence type="ECO:0000256" key="2">
    <source>
        <dbReference type="ARBA" id="ARBA00022603"/>
    </source>
</evidence>
<dbReference type="InterPro" id="IPR029063">
    <property type="entry name" value="SAM-dependent_MTases_sf"/>
</dbReference>
<evidence type="ECO:0000256" key="3">
    <source>
        <dbReference type="ARBA" id="ARBA00022679"/>
    </source>
</evidence>
<keyword evidence="2" id="KW-0489">Methyltransferase</keyword>
<keyword evidence="4" id="KW-0949">S-adenosyl-L-methionine</keyword>
<reference evidence="7" key="1">
    <citation type="submission" date="2013-08" db="EMBL/GenBank/DDBJ databases">
        <title>Intrasporangium oryzae NRRL B-24470.</title>
        <authorList>
            <person name="Liu H."/>
            <person name="Wang G."/>
        </authorList>
    </citation>
    <scope>NUCLEOTIDE SEQUENCE [LARGE SCALE GENOMIC DNA]</scope>
    <source>
        <strain evidence="7">Q5-1</strain>
    </source>
</reference>
<sequence>MGEVIDSLFPTGLLLKVEAYDGSVGGDPAAPVTLRILNERGLRYLVTAPGELGLVRAYVMGDLEVDPIDPGDPYEVLTRTMDKIPTPTLHAAEVPDILRGLGRSAFRRPPLPPQEAPSRLRRLTNGVVHGRARDAEAISHHYDVSNRFYELVLGPSMAYTCAIYPSADATLEQAQEHKHDLVCQKLGLKPGMRLLDVGCGWGGMVMHAVRHYGVEALGVTLSKQQALWAQKAISDAGLSHLAEVRFMDYRDVNETGFDAISSIGLTEHIGVGNYPAYFRTLHDKLTPGGRLLNHCITRPDNRHNGALRAEGLRGSFIDRYIFPDGELAGSGTIVSVMEDTGFEVQHHESFRQHYAKTCRAWARNLSANWEAAVAEVGEAKAKIWGLYLSGSSHGFETNVVQLHQVLGSKLDADQDAHYPLRHTFGV</sequence>
<protein>
    <submittedName>
        <fullName evidence="6">Cyclopropane-fatty-acyl-phospholipid synthase</fullName>
    </submittedName>
</protein>
<evidence type="ECO:0000256" key="1">
    <source>
        <dbReference type="ARBA" id="ARBA00010815"/>
    </source>
</evidence>
<dbReference type="InterPro" id="IPR003333">
    <property type="entry name" value="CMAS"/>
</dbReference>
<evidence type="ECO:0000313" key="6">
    <source>
        <dbReference type="EMBL" id="EWT06234.1"/>
    </source>
</evidence>
<dbReference type="PANTHER" id="PTHR43667">
    <property type="entry name" value="CYCLOPROPANE-FATTY-ACYL-PHOSPHOLIPID SYNTHASE"/>
    <property type="match status" value="1"/>
</dbReference>
<accession>W9GQS6</accession>
<dbReference type="GO" id="GO:0032259">
    <property type="term" value="P:methylation"/>
    <property type="evidence" value="ECO:0007669"/>
    <property type="project" value="UniProtKB-KW"/>
</dbReference>
<keyword evidence="5" id="KW-0443">Lipid metabolism</keyword>
<dbReference type="PATRIC" id="fig|584657.3.peg.1843"/>
<dbReference type="GO" id="GO:0008168">
    <property type="term" value="F:methyltransferase activity"/>
    <property type="evidence" value="ECO:0007669"/>
    <property type="project" value="UniProtKB-KW"/>
</dbReference>
<dbReference type="GO" id="GO:0008610">
    <property type="term" value="P:lipid biosynthetic process"/>
    <property type="evidence" value="ECO:0007669"/>
    <property type="project" value="InterPro"/>
</dbReference>
<dbReference type="InterPro" id="IPR050723">
    <property type="entry name" value="CFA/CMAS"/>
</dbReference>
<comment type="caution">
    <text evidence="6">The sequence shown here is derived from an EMBL/GenBank/DDBJ whole genome shotgun (WGS) entry which is preliminary data.</text>
</comment>
<gene>
    <name evidence="6" type="ORF">N864_22985</name>
</gene>
<evidence type="ECO:0000256" key="4">
    <source>
        <dbReference type="ARBA" id="ARBA00022691"/>
    </source>
</evidence>
<name>W9GQS6_9MICO</name>
<dbReference type="SUPFAM" id="SSF53335">
    <property type="entry name" value="S-adenosyl-L-methionine-dependent methyltransferases"/>
    <property type="match status" value="1"/>
</dbReference>
<dbReference type="Proteomes" id="UP000019494">
    <property type="component" value="Unassembled WGS sequence"/>
</dbReference>
<dbReference type="PANTHER" id="PTHR43667:SF1">
    <property type="entry name" value="CYCLOPROPANE-FATTY-ACYL-PHOSPHOLIPID SYNTHASE"/>
    <property type="match status" value="1"/>
</dbReference>
<evidence type="ECO:0000313" key="7">
    <source>
        <dbReference type="Proteomes" id="UP000019494"/>
    </source>
</evidence>
<dbReference type="CDD" id="cd02440">
    <property type="entry name" value="AdoMet_MTases"/>
    <property type="match status" value="1"/>
</dbReference>
<keyword evidence="3" id="KW-0808">Transferase</keyword>
<dbReference type="Gene3D" id="3.40.50.150">
    <property type="entry name" value="Vaccinia Virus protein VP39"/>
    <property type="match status" value="1"/>
</dbReference>
<dbReference type="AlphaFoldDB" id="W9GQS6"/>
<dbReference type="Pfam" id="PF02353">
    <property type="entry name" value="CMAS"/>
    <property type="match status" value="1"/>
</dbReference>
<dbReference type="EMBL" id="AWQS01000058">
    <property type="protein sequence ID" value="EWT06234.1"/>
    <property type="molecule type" value="Genomic_DNA"/>
</dbReference>
<organism evidence="6 7">
    <name type="scientific">Intrasporangium chromatireducens Q5-1</name>
    <dbReference type="NCBI Taxonomy" id="584657"/>
    <lineage>
        <taxon>Bacteria</taxon>
        <taxon>Bacillati</taxon>
        <taxon>Actinomycetota</taxon>
        <taxon>Actinomycetes</taxon>
        <taxon>Micrococcales</taxon>
        <taxon>Intrasporangiaceae</taxon>
        <taxon>Intrasporangium</taxon>
    </lineage>
</organism>
<comment type="similarity">
    <text evidence="1">Belongs to the CFA/CMAS family.</text>
</comment>
<dbReference type="PIRSF" id="PIRSF003085">
    <property type="entry name" value="CMAS"/>
    <property type="match status" value="1"/>
</dbReference>
<keyword evidence="7" id="KW-1185">Reference proteome</keyword>
<proteinExistence type="inferred from homology"/>